<comment type="caution">
    <text evidence="1">The sequence shown here is derived from an EMBL/GenBank/DDBJ whole genome shotgun (WGS) entry which is preliminary data.</text>
</comment>
<gene>
    <name evidence="1" type="ORF">CO015_04375</name>
</gene>
<sequence>MEFTFFSALSMLPDQRILSRKWSSFVFPGRHSTLKTHTPTLAVGIGSSRKKYLFIQNRQVVKEPFDSFPPFASLG</sequence>
<dbReference type="AlphaFoldDB" id="A0A2M8G5Y6"/>
<dbReference type="EMBL" id="PFQS01000102">
    <property type="protein sequence ID" value="PJC68330.1"/>
    <property type="molecule type" value="Genomic_DNA"/>
</dbReference>
<accession>A0A2M8G5Y6</accession>
<protein>
    <submittedName>
        <fullName evidence="1">Uncharacterized protein</fullName>
    </submittedName>
</protein>
<reference evidence="2" key="1">
    <citation type="submission" date="2017-09" db="EMBL/GenBank/DDBJ databases">
        <title>Depth-based differentiation of microbial function through sediment-hosted aquifers and enrichment of novel symbionts in the deep terrestrial subsurface.</title>
        <authorList>
            <person name="Probst A.J."/>
            <person name="Ladd B."/>
            <person name="Jarett J.K."/>
            <person name="Geller-Mcgrath D.E."/>
            <person name="Sieber C.M.K."/>
            <person name="Emerson J.B."/>
            <person name="Anantharaman K."/>
            <person name="Thomas B.C."/>
            <person name="Malmstrom R."/>
            <person name="Stieglmeier M."/>
            <person name="Klingl A."/>
            <person name="Woyke T."/>
            <person name="Ryan C.M."/>
            <person name="Banfield J.F."/>
        </authorList>
    </citation>
    <scope>NUCLEOTIDE SEQUENCE [LARGE SCALE GENOMIC DNA]</scope>
</reference>
<proteinExistence type="predicted"/>
<dbReference type="Proteomes" id="UP000229438">
    <property type="component" value="Unassembled WGS sequence"/>
</dbReference>
<evidence type="ECO:0000313" key="1">
    <source>
        <dbReference type="EMBL" id="PJC68330.1"/>
    </source>
</evidence>
<name>A0A2M8G5Y6_UNCKA</name>
<evidence type="ECO:0000313" key="2">
    <source>
        <dbReference type="Proteomes" id="UP000229438"/>
    </source>
</evidence>
<organism evidence="1 2">
    <name type="scientific">candidate division WWE3 bacterium CG_4_8_14_3_um_filter_42_11</name>
    <dbReference type="NCBI Taxonomy" id="1975076"/>
    <lineage>
        <taxon>Bacteria</taxon>
        <taxon>Katanobacteria</taxon>
    </lineage>
</organism>